<evidence type="ECO:0000259" key="5">
    <source>
        <dbReference type="Pfam" id="PF00441"/>
    </source>
</evidence>
<accession>A0A7T7CE57</accession>
<dbReference type="SUPFAM" id="SSF56645">
    <property type="entry name" value="Acyl-CoA dehydrogenase NM domain-like"/>
    <property type="match status" value="1"/>
</dbReference>
<dbReference type="InterPro" id="IPR013786">
    <property type="entry name" value="AcylCoA_DH/ox_N"/>
</dbReference>
<dbReference type="GO" id="GO:0050660">
    <property type="term" value="F:flavin adenine dinucleotide binding"/>
    <property type="evidence" value="ECO:0007669"/>
    <property type="project" value="InterPro"/>
</dbReference>
<protein>
    <submittedName>
        <fullName evidence="7">Acyl-CoA/acyl-ACP dehydrogenase</fullName>
    </submittedName>
</protein>
<keyword evidence="3" id="KW-0285">Flavoprotein</keyword>
<evidence type="ECO:0000313" key="8">
    <source>
        <dbReference type="Proteomes" id="UP000595349"/>
    </source>
</evidence>
<dbReference type="CDD" id="cd00567">
    <property type="entry name" value="ACAD"/>
    <property type="match status" value="1"/>
</dbReference>
<dbReference type="AlphaFoldDB" id="A0A7T7CE57"/>
<dbReference type="InterPro" id="IPR009100">
    <property type="entry name" value="AcylCoA_DH/oxidase_NM_dom_sf"/>
</dbReference>
<dbReference type="Gene3D" id="1.20.140.10">
    <property type="entry name" value="Butyryl-CoA Dehydrogenase, subunit A, domain 3"/>
    <property type="match status" value="1"/>
</dbReference>
<dbReference type="Gene3D" id="1.10.540.10">
    <property type="entry name" value="Acyl-CoA dehydrogenase/oxidase, N-terminal domain"/>
    <property type="match status" value="1"/>
</dbReference>
<comment type="similarity">
    <text evidence="2">Belongs to the acyl-CoA dehydrogenase family.</text>
</comment>
<dbReference type="GO" id="GO:0003995">
    <property type="term" value="F:acyl-CoA dehydrogenase activity"/>
    <property type="evidence" value="ECO:0007669"/>
    <property type="project" value="InterPro"/>
</dbReference>
<dbReference type="PANTHER" id="PTHR43884:SF12">
    <property type="entry name" value="ISOVALERYL-COA DEHYDROGENASE, MITOCHONDRIAL-RELATED"/>
    <property type="match status" value="1"/>
</dbReference>
<reference evidence="7 8" key="1">
    <citation type="submission" date="2020-06" db="EMBL/GenBank/DDBJ databases">
        <title>Genomic analysis of Salicibibacter sp. NKC21-4.</title>
        <authorList>
            <person name="Oh Y.J."/>
        </authorList>
    </citation>
    <scope>NUCLEOTIDE SEQUENCE [LARGE SCALE GENOMIC DNA]</scope>
    <source>
        <strain evidence="7 8">NKC21-4</strain>
    </source>
</reference>
<dbReference type="PANTHER" id="PTHR43884">
    <property type="entry name" value="ACYL-COA DEHYDROGENASE"/>
    <property type="match status" value="1"/>
</dbReference>
<dbReference type="PROSITE" id="PS00073">
    <property type="entry name" value="ACYL_COA_DH_2"/>
    <property type="match status" value="1"/>
</dbReference>
<feature type="domain" description="Acyl-CoA dehydrogenase/oxidase N-terminal" evidence="6">
    <location>
        <begin position="7"/>
        <end position="86"/>
    </location>
</feature>
<dbReference type="Pfam" id="PF00441">
    <property type="entry name" value="Acyl-CoA_dh_1"/>
    <property type="match status" value="1"/>
</dbReference>
<dbReference type="Proteomes" id="UP000595349">
    <property type="component" value="Chromosome"/>
</dbReference>
<dbReference type="SUPFAM" id="SSF47203">
    <property type="entry name" value="Acyl-CoA dehydrogenase C-terminal domain-like"/>
    <property type="match status" value="1"/>
</dbReference>
<evidence type="ECO:0000313" key="7">
    <source>
        <dbReference type="EMBL" id="QQK78708.1"/>
    </source>
</evidence>
<evidence type="ECO:0000256" key="3">
    <source>
        <dbReference type="ARBA" id="ARBA00022630"/>
    </source>
</evidence>
<keyword evidence="4" id="KW-0274">FAD</keyword>
<dbReference type="KEGG" id="scib:HUG20_01520"/>
<evidence type="ECO:0000256" key="4">
    <source>
        <dbReference type="ARBA" id="ARBA00022827"/>
    </source>
</evidence>
<evidence type="ECO:0000259" key="6">
    <source>
        <dbReference type="Pfam" id="PF02771"/>
    </source>
</evidence>
<dbReference type="InterPro" id="IPR006089">
    <property type="entry name" value="Acyl-CoA_DH_CS"/>
</dbReference>
<dbReference type="Pfam" id="PF02771">
    <property type="entry name" value="Acyl-CoA_dh_N"/>
    <property type="match status" value="1"/>
</dbReference>
<dbReference type="InterPro" id="IPR036250">
    <property type="entry name" value="AcylCo_DH-like_C"/>
</dbReference>
<name>A0A7T7CE57_9BACI</name>
<proteinExistence type="inferred from homology"/>
<keyword evidence="8" id="KW-1185">Reference proteome</keyword>
<sequence>MISFSPTEDETAFVDVAEGFAKDVIRPKARECEKHRAVDEAIIAKAEEIGVASLEFPESWDGLELPLISQVQMFQTLSYGDLGIVQGLPGAGDAASIIRIAEKNPVLETYKEAGRGRSWPNVAFIDAFDLGQPWAEELQISKNGDGYTLYGVSRPVRLGVGAEYVVVAAVDTDNEPVVLWLHNTLGGDRWTAAEGDYRLGLLSAGLARLQFNHAEAHANEVIATGDEARRLITGAQTRIRILQAAKAVGLMQAALEYATEYTAERKAFGKTIAQFQGVSFKIAEMAIETKIANHLVLEAATKADADKNDAVEMSLRALYRAHRSSLFVTDAAVQLLGGHGFVDEFPVEKWARDAQAQASLYGREHDLLTRRGEQIVNGATGAKKGVLQ</sequence>
<dbReference type="EMBL" id="CP054706">
    <property type="protein sequence ID" value="QQK78708.1"/>
    <property type="molecule type" value="Genomic_DNA"/>
</dbReference>
<gene>
    <name evidence="7" type="ORF">HUG20_01520</name>
</gene>
<comment type="cofactor">
    <cofactor evidence="1">
        <name>FAD</name>
        <dbReference type="ChEBI" id="CHEBI:57692"/>
    </cofactor>
</comment>
<feature type="domain" description="Acyl-CoA dehydrogenase/oxidase C-terminal" evidence="5">
    <location>
        <begin position="237"/>
        <end position="362"/>
    </location>
</feature>
<evidence type="ECO:0000256" key="2">
    <source>
        <dbReference type="ARBA" id="ARBA00009347"/>
    </source>
</evidence>
<dbReference type="RefSeq" id="WP_200087236.1">
    <property type="nucleotide sequence ID" value="NZ_CP054706.1"/>
</dbReference>
<organism evidence="7 8">
    <name type="scientific">Salicibibacter cibi</name>
    <dbReference type="NCBI Taxonomy" id="2743001"/>
    <lineage>
        <taxon>Bacteria</taxon>
        <taxon>Bacillati</taxon>
        <taxon>Bacillota</taxon>
        <taxon>Bacilli</taxon>
        <taxon>Bacillales</taxon>
        <taxon>Bacillaceae</taxon>
        <taxon>Salicibibacter</taxon>
    </lineage>
</organism>
<evidence type="ECO:0000256" key="1">
    <source>
        <dbReference type="ARBA" id="ARBA00001974"/>
    </source>
</evidence>
<dbReference type="InterPro" id="IPR009075">
    <property type="entry name" value="AcylCo_DH/oxidase_C"/>
</dbReference>
<dbReference type="InterPro" id="IPR037069">
    <property type="entry name" value="AcylCoA_DH/ox_N_sf"/>
</dbReference>
<dbReference type="PIRSF" id="PIRSF016578">
    <property type="entry name" value="HsaA"/>
    <property type="match status" value="1"/>
</dbReference>